<organism evidence="3 4">
    <name type="scientific">Granulicella mallensis</name>
    <dbReference type="NCBI Taxonomy" id="940614"/>
    <lineage>
        <taxon>Bacteria</taxon>
        <taxon>Pseudomonadati</taxon>
        <taxon>Acidobacteriota</taxon>
        <taxon>Terriglobia</taxon>
        <taxon>Terriglobales</taxon>
        <taxon>Acidobacteriaceae</taxon>
        <taxon>Granulicella</taxon>
    </lineage>
</organism>
<protein>
    <submittedName>
        <fullName evidence="3">ParB/RepB/Spo0J family partition protein</fullName>
    </submittedName>
</protein>
<dbReference type="PANTHER" id="PTHR33375:SF1">
    <property type="entry name" value="CHROMOSOME-PARTITIONING PROTEIN PARB-RELATED"/>
    <property type="match status" value="1"/>
</dbReference>
<name>A0A7W7ZP89_9BACT</name>
<dbReference type="Pfam" id="PF02195">
    <property type="entry name" value="ParB_N"/>
    <property type="match status" value="1"/>
</dbReference>
<dbReference type="Gene3D" id="1.10.10.2830">
    <property type="match status" value="1"/>
</dbReference>
<dbReference type="SUPFAM" id="SSF110849">
    <property type="entry name" value="ParB/Sulfiredoxin"/>
    <property type="match status" value="1"/>
</dbReference>
<dbReference type="Gene3D" id="3.90.1530.30">
    <property type="match status" value="1"/>
</dbReference>
<comment type="similarity">
    <text evidence="1">Belongs to the ParB family.</text>
</comment>
<dbReference type="AlphaFoldDB" id="A0A7W7ZP89"/>
<dbReference type="NCBIfam" id="TIGR00180">
    <property type="entry name" value="parB_part"/>
    <property type="match status" value="1"/>
</dbReference>
<dbReference type="SMART" id="SM00470">
    <property type="entry name" value="ParB"/>
    <property type="match status" value="1"/>
</dbReference>
<gene>
    <name evidence="3" type="ORF">HDF15_002011</name>
</gene>
<dbReference type="Proteomes" id="UP000584867">
    <property type="component" value="Unassembled WGS sequence"/>
</dbReference>
<dbReference type="InterPro" id="IPR004437">
    <property type="entry name" value="ParB/RepB/Spo0J"/>
</dbReference>
<accession>A0A7W7ZP89</accession>
<dbReference type="PANTHER" id="PTHR33375">
    <property type="entry name" value="CHROMOSOME-PARTITIONING PROTEIN PARB-RELATED"/>
    <property type="match status" value="1"/>
</dbReference>
<feature type="domain" description="ParB-like N-terminal" evidence="2">
    <location>
        <begin position="1"/>
        <end position="67"/>
    </location>
</feature>
<evidence type="ECO:0000313" key="4">
    <source>
        <dbReference type="Proteomes" id="UP000584867"/>
    </source>
</evidence>
<dbReference type="GO" id="GO:0007059">
    <property type="term" value="P:chromosome segregation"/>
    <property type="evidence" value="ECO:0007669"/>
    <property type="project" value="TreeGrafter"/>
</dbReference>
<evidence type="ECO:0000313" key="3">
    <source>
        <dbReference type="EMBL" id="MBB5063666.1"/>
    </source>
</evidence>
<reference evidence="3 4" key="1">
    <citation type="submission" date="2020-08" db="EMBL/GenBank/DDBJ databases">
        <title>Genomic Encyclopedia of Type Strains, Phase IV (KMG-V): Genome sequencing to study the core and pangenomes of soil and plant-associated prokaryotes.</title>
        <authorList>
            <person name="Whitman W."/>
        </authorList>
    </citation>
    <scope>NUCLEOTIDE SEQUENCE [LARGE SCALE GENOMIC DNA]</scope>
    <source>
        <strain evidence="3 4">X5P3</strain>
    </source>
</reference>
<evidence type="ECO:0000256" key="1">
    <source>
        <dbReference type="ARBA" id="ARBA00006295"/>
    </source>
</evidence>
<comment type="caution">
    <text evidence="3">The sequence shown here is derived from an EMBL/GenBank/DDBJ whole genome shotgun (WGS) entry which is preliminary data.</text>
</comment>
<evidence type="ECO:0000259" key="2">
    <source>
        <dbReference type="SMART" id="SM00470"/>
    </source>
</evidence>
<dbReference type="GO" id="GO:0005694">
    <property type="term" value="C:chromosome"/>
    <property type="evidence" value="ECO:0007669"/>
    <property type="project" value="TreeGrafter"/>
</dbReference>
<dbReference type="InterPro" id="IPR050336">
    <property type="entry name" value="Chromosome_partition/occlusion"/>
</dbReference>
<dbReference type="GO" id="GO:0003677">
    <property type="term" value="F:DNA binding"/>
    <property type="evidence" value="ECO:0007669"/>
    <property type="project" value="InterPro"/>
</dbReference>
<sequence>MKELADTVRKSGIYQAILARPKEEHLQIVFGARRYCASLLAGKETIPALIREMTDAEVLEAQLVENLQCRDVHPMEEAEGFPNRFFCASSS</sequence>
<dbReference type="EMBL" id="JACHIO010000007">
    <property type="protein sequence ID" value="MBB5063666.1"/>
    <property type="molecule type" value="Genomic_DNA"/>
</dbReference>
<dbReference type="InterPro" id="IPR003115">
    <property type="entry name" value="ParB_N"/>
</dbReference>
<dbReference type="InterPro" id="IPR036086">
    <property type="entry name" value="ParB/Sulfiredoxin_sf"/>
</dbReference>
<proteinExistence type="inferred from homology"/>